<proteinExistence type="predicted"/>
<sequence length="134" mass="14793">MIAYAAFSQLGTSLNNNSLQIPSSNLPPSEIQHSEEHVPLIPVAFETPGPRVSEARPSIRDSGERRRDKGTSLALHFGWFEGELAEAVLIKFDDPTIGTKIKDHDDCIVICPASITLQAQRDIVISSEECYQLF</sequence>
<dbReference type="Proteomes" id="UP000299102">
    <property type="component" value="Unassembled WGS sequence"/>
</dbReference>
<organism evidence="2 3">
    <name type="scientific">Eumeta variegata</name>
    <name type="common">Bagworm moth</name>
    <name type="synonym">Eumeta japonica</name>
    <dbReference type="NCBI Taxonomy" id="151549"/>
    <lineage>
        <taxon>Eukaryota</taxon>
        <taxon>Metazoa</taxon>
        <taxon>Ecdysozoa</taxon>
        <taxon>Arthropoda</taxon>
        <taxon>Hexapoda</taxon>
        <taxon>Insecta</taxon>
        <taxon>Pterygota</taxon>
        <taxon>Neoptera</taxon>
        <taxon>Endopterygota</taxon>
        <taxon>Lepidoptera</taxon>
        <taxon>Glossata</taxon>
        <taxon>Ditrysia</taxon>
        <taxon>Tineoidea</taxon>
        <taxon>Psychidae</taxon>
        <taxon>Oiketicinae</taxon>
        <taxon>Eumeta</taxon>
    </lineage>
</organism>
<keyword evidence="3" id="KW-1185">Reference proteome</keyword>
<feature type="region of interest" description="Disordered" evidence="1">
    <location>
        <begin position="47"/>
        <end position="68"/>
    </location>
</feature>
<evidence type="ECO:0000313" key="2">
    <source>
        <dbReference type="EMBL" id="GBP92159.1"/>
    </source>
</evidence>
<feature type="compositionally biased region" description="Basic and acidic residues" evidence="1">
    <location>
        <begin position="53"/>
        <end position="68"/>
    </location>
</feature>
<dbReference type="EMBL" id="BGZK01002244">
    <property type="protein sequence ID" value="GBP92159.1"/>
    <property type="molecule type" value="Genomic_DNA"/>
</dbReference>
<dbReference type="AlphaFoldDB" id="A0A4C1ZYS8"/>
<evidence type="ECO:0000256" key="1">
    <source>
        <dbReference type="SAM" id="MobiDB-lite"/>
    </source>
</evidence>
<protein>
    <submittedName>
        <fullName evidence="2">Uncharacterized protein</fullName>
    </submittedName>
</protein>
<comment type="caution">
    <text evidence="2">The sequence shown here is derived from an EMBL/GenBank/DDBJ whole genome shotgun (WGS) entry which is preliminary data.</text>
</comment>
<dbReference type="OrthoDB" id="416437at2759"/>
<name>A0A4C1ZYS8_EUMVA</name>
<gene>
    <name evidence="2" type="ORF">EVAR_34151_1</name>
</gene>
<accession>A0A4C1ZYS8</accession>
<evidence type="ECO:0000313" key="3">
    <source>
        <dbReference type="Proteomes" id="UP000299102"/>
    </source>
</evidence>
<reference evidence="2 3" key="1">
    <citation type="journal article" date="2019" name="Commun. Biol.">
        <title>The bagworm genome reveals a unique fibroin gene that provides high tensile strength.</title>
        <authorList>
            <person name="Kono N."/>
            <person name="Nakamura H."/>
            <person name="Ohtoshi R."/>
            <person name="Tomita M."/>
            <person name="Numata K."/>
            <person name="Arakawa K."/>
        </authorList>
    </citation>
    <scope>NUCLEOTIDE SEQUENCE [LARGE SCALE GENOMIC DNA]</scope>
</reference>